<sequence>MVDALKNLMSTMTDSITRQVSEQVKRVIKATNLARPLPHCDYIPTHGGELSHQPKWIPSPQVDFFVVDVSTAYNVILRRPTLHKGVTHRALHYPHNPPPQKPRPQHPGGWLPVPCALTLARRRDKLHVLRVTAFIFVPLMLVHIVEASNSCPPETLGLASPRPYLNIPCSLTWATLSAPTAVSASASAAASASAFASASSNWHCKLFFSASLAFRLAFNFSQHHWH</sequence>
<evidence type="ECO:0000313" key="2">
    <source>
        <dbReference type="EMBL" id="KAJ8430913.1"/>
    </source>
</evidence>
<evidence type="ECO:0000256" key="1">
    <source>
        <dbReference type="SAM" id="MobiDB-lite"/>
    </source>
</evidence>
<name>A0A9Q1JTS3_9CARY</name>
<protein>
    <submittedName>
        <fullName evidence="2">Uncharacterized protein</fullName>
    </submittedName>
</protein>
<reference evidence="2" key="1">
    <citation type="submission" date="2022-04" db="EMBL/GenBank/DDBJ databases">
        <title>Carnegiea gigantea Genome sequencing and assembly v2.</title>
        <authorList>
            <person name="Copetti D."/>
            <person name="Sanderson M.J."/>
            <person name="Burquez A."/>
            <person name="Wojciechowski M.F."/>
        </authorList>
    </citation>
    <scope>NUCLEOTIDE SEQUENCE</scope>
    <source>
        <strain evidence="2">SGP5-SGP5p</strain>
        <tissue evidence="2">Aerial part</tissue>
    </source>
</reference>
<dbReference type="Proteomes" id="UP001153076">
    <property type="component" value="Unassembled WGS sequence"/>
</dbReference>
<feature type="region of interest" description="Disordered" evidence="1">
    <location>
        <begin position="89"/>
        <end position="108"/>
    </location>
</feature>
<gene>
    <name evidence="2" type="ORF">Cgig2_015395</name>
</gene>
<proteinExistence type="predicted"/>
<accession>A0A9Q1JTS3</accession>
<dbReference type="AlphaFoldDB" id="A0A9Q1JTS3"/>
<organism evidence="2 3">
    <name type="scientific">Carnegiea gigantea</name>
    <dbReference type="NCBI Taxonomy" id="171969"/>
    <lineage>
        <taxon>Eukaryota</taxon>
        <taxon>Viridiplantae</taxon>
        <taxon>Streptophyta</taxon>
        <taxon>Embryophyta</taxon>
        <taxon>Tracheophyta</taxon>
        <taxon>Spermatophyta</taxon>
        <taxon>Magnoliopsida</taxon>
        <taxon>eudicotyledons</taxon>
        <taxon>Gunneridae</taxon>
        <taxon>Pentapetalae</taxon>
        <taxon>Caryophyllales</taxon>
        <taxon>Cactineae</taxon>
        <taxon>Cactaceae</taxon>
        <taxon>Cactoideae</taxon>
        <taxon>Echinocereeae</taxon>
        <taxon>Carnegiea</taxon>
    </lineage>
</organism>
<keyword evidence="3" id="KW-1185">Reference proteome</keyword>
<evidence type="ECO:0000313" key="3">
    <source>
        <dbReference type="Proteomes" id="UP001153076"/>
    </source>
</evidence>
<dbReference type="EMBL" id="JAKOGI010000741">
    <property type="protein sequence ID" value="KAJ8430913.1"/>
    <property type="molecule type" value="Genomic_DNA"/>
</dbReference>
<comment type="caution">
    <text evidence="2">The sequence shown here is derived from an EMBL/GenBank/DDBJ whole genome shotgun (WGS) entry which is preliminary data.</text>
</comment>